<accession>A0ABT9FK79</accession>
<keyword evidence="2" id="KW-0238">DNA-binding</keyword>
<protein>
    <submittedName>
        <fullName evidence="5">FCD domain-containing protein</fullName>
    </submittedName>
</protein>
<dbReference type="InterPro" id="IPR008920">
    <property type="entry name" value="TF_FadR/GntR_C"/>
</dbReference>
<keyword evidence="6" id="KW-1185">Reference proteome</keyword>
<evidence type="ECO:0000259" key="4">
    <source>
        <dbReference type="SMART" id="SM00895"/>
    </source>
</evidence>
<evidence type="ECO:0000256" key="2">
    <source>
        <dbReference type="ARBA" id="ARBA00023125"/>
    </source>
</evidence>
<organism evidence="5 6">
    <name type="scientific">Pseudoalteromonas marina</name>
    <dbReference type="NCBI Taxonomy" id="267375"/>
    <lineage>
        <taxon>Bacteria</taxon>
        <taxon>Pseudomonadati</taxon>
        <taxon>Pseudomonadota</taxon>
        <taxon>Gammaproteobacteria</taxon>
        <taxon>Alteromonadales</taxon>
        <taxon>Pseudoalteromonadaceae</taxon>
        <taxon>Pseudoalteromonas</taxon>
    </lineage>
</organism>
<dbReference type="Gene3D" id="1.20.120.530">
    <property type="entry name" value="GntR ligand-binding domain-like"/>
    <property type="match status" value="1"/>
</dbReference>
<dbReference type="SMART" id="SM00895">
    <property type="entry name" value="FCD"/>
    <property type="match status" value="1"/>
</dbReference>
<dbReference type="EMBL" id="JAUYVT010000078">
    <property type="protein sequence ID" value="MDP2567153.1"/>
    <property type="molecule type" value="Genomic_DNA"/>
</dbReference>
<name>A0ABT9FK79_9GAMM</name>
<reference evidence="5" key="1">
    <citation type="submission" date="2023-07" db="EMBL/GenBank/DDBJ databases">
        <title>Genome content predicts the carbon catabolic preferences of heterotrophic bacteria.</title>
        <authorList>
            <person name="Gralka M."/>
        </authorList>
    </citation>
    <scope>NUCLEOTIDE SEQUENCE</scope>
    <source>
        <strain evidence="5">4G09</strain>
    </source>
</reference>
<dbReference type="Pfam" id="PF07729">
    <property type="entry name" value="FCD"/>
    <property type="match status" value="1"/>
</dbReference>
<comment type="caution">
    <text evidence="5">The sequence shown here is derived from an EMBL/GenBank/DDBJ whole genome shotgun (WGS) entry which is preliminary data.</text>
</comment>
<evidence type="ECO:0000256" key="3">
    <source>
        <dbReference type="ARBA" id="ARBA00023163"/>
    </source>
</evidence>
<evidence type="ECO:0000313" key="6">
    <source>
        <dbReference type="Proteomes" id="UP001177212"/>
    </source>
</evidence>
<evidence type="ECO:0000256" key="1">
    <source>
        <dbReference type="ARBA" id="ARBA00023015"/>
    </source>
</evidence>
<sequence length="96" mass="10454">SKPSLSLLKEFTQVRVALEPQAAALAAISATPEQLAEIDNALARMADADEGLDDPLEADIAFHTSILVASINRFFVQLTEFISTALRVSIRYTNHI</sequence>
<feature type="domain" description="GntR C-terminal" evidence="4">
    <location>
        <begin position="10"/>
        <end position="95"/>
    </location>
</feature>
<keyword evidence="1" id="KW-0805">Transcription regulation</keyword>
<feature type="non-terminal residue" evidence="5">
    <location>
        <position position="1"/>
    </location>
</feature>
<dbReference type="Proteomes" id="UP001177212">
    <property type="component" value="Unassembled WGS sequence"/>
</dbReference>
<feature type="non-terminal residue" evidence="5">
    <location>
        <position position="96"/>
    </location>
</feature>
<proteinExistence type="predicted"/>
<gene>
    <name evidence="5" type="ORF">Q8W34_21230</name>
</gene>
<keyword evidence="3" id="KW-0804">Transcription</keyword>
<evidence type="ECO:0000313" key="5">
    <source>
        <dbReference type="EMBL" id="MDP2567153.1"/>
    </source>
</evidence>
<dbReference type="RefSeq" id="WP_305473502.1">
    <property type="nucleotide sequence ID" value="NZ_JAUYVT010000078.1"/>
</dbReference>
<dbReference type="SUPFAM" id="SSF48008">
    <property type="entry name" value="GntR ligand-binding domain-like"/>
    <property type="match status" value="1"/>
</dbReference>
<dbReference type="InterPro" id="IPR011711">
    <property type="entry name" value="GntR_C"/>
</dbReference>